<evidence type="ECO:0000313" key="9">
    <source>
        <dbReference type="Proteomes" id="UP000221165"/>
    </source>
</evidence>
<feature type="transmembrane region" description="Helical" evidence="7">
    <location>
        <begin position="598"/>
        <end position="621"/>
    </location>
</feature>
<sequence>MARHCAADREMTRQEYRVTSFLREKRNQRPYHSSVNYERKKRSFLSKIEGEQHDDLQRDMGGCVLPSETHEEGFSHAFQRIYAEEHVDGFKKEDEEEDMLDRFSTSHHHPSHDRPHHSSVYTPYKHGQRGSHSYQRVLRSDSETSSFFHPSTSSRFPSSQPHLSSSSPHAKPRSSRFLKQLKKWVLLRRQGRNRSSGGSTSLSSPSNATTLKSPFSLSMFFSSRKKNLQEAVSIFCANCSKIWRRWSRDPYSSAHAMSVNIVDLYAAYEDVHATPHSLAGRRDSSSSSFSPPKGMREDTPKRDGEEVQPHLQTTQLSARAPLQSDGVHTPHQQLETSDFKERTDRITSQGLSHRSNRKNAENEEEEKVEEGKKYDSSLAGEKLDCSQGIHERKGVSSSSRRRDETGRNIIGRCTSCQLRGEQVYLWLALVLIGILTALVSYFLDWVVDFVFLPLQESLVERHSYTAIFAYSLACGVVAAGCCLLVPQSQGSSIPELKTILSGSLLPNFFSLSTFLARCIGLLSCVCGGLSIGKEGPFVHLSSILAFQLCRLIPVFQFLISSPSRLLSLLDSAVSTGVTATFGTPFGGVLFAVEVTSTFFLVHALWKSYFCCIFCVLTFRLLHETLSPKIEQLLYQGEQLPAFDVSLELCNFAVLGGLCGCLGGLFVWAVSKVLQAARKYAYTTPLRKVVLVCSVILLLNLTSHHATLLKSEDRLKLKEFFDVNHLNEEKWGGPHAVVSSLALFVFFKFTATILSAACPVPAGIFTPIFVCGAALG</sequence>
<feature type="transmembrane region" description="Helical" evidence="7">
    <location>
        <begin position="571"/>
        <end position="592"/>
    </location>
</feature>
<dbReference type="AlphaFoldDB" id="A0A2C6LFK6"/>
<dbReference type="InterPro" id="IPR001807">
    <property type="entry name" value="ClC"/>
</dbReference>
<evidence type="ECO:0000256" key="4">
    <source>
        <dbReference type="ARBA" id="ARBA00022989"/>
    </source>
</evidence>
<dbReference type="Proteomes" id="UP000221165">
    <property type="component" value="Unassembled WGS sequence"/>
</dbReference>
<accession>A0A2C6LFK6</accession>
<dbReference type="InterPro" id="IPR014743">
    <property type="entry name" value="Cl-channel_core"/>
</dbReference>
<keyword evidence="4 7" id="KW-1133">Transmembrane helix</keyword>
<dbReference type="PRINTS" id="PR00762">
    <property type="entry name" value="CLCHANNEL"/>
</dbReference>
<feature type="compositionally biased region" description="Low complexity" evidence="6">
    <location>
        <begin position="193"/>
        <end position="206"/>
    </location>
</feature>
<dbReference type="InterPro" id="IPR050970">
    <property type="entry name" value="Cl_channel_volt-gated"/>
</dbReference>
<feature type="region of interest" description="Disordered" evidence="6">
    <location>
        <begin position="91"/>
        <end position="175"/>
    </location>
</feature>
<dbReference type="PANTHER" id="PTHR45720:SF10">
    <property type="entry name" value="CHLORIDE CHANNEL PROTEIN 2"/>
    <property type="match status" value="1"/>
</dbReference>
<dbReference type="GO" id="GO:0005247">
    <property type="term" value="F:voltage-gated chloride channel activity"/>
    <property type="evidence" value="ECO:0007669"/>
    <property type="project" value="TreeGrafter"/>
</dbReference>
<dbReference type="RefSeq" id="XP_067927198.1">
    <property type="nucleotide sequence ID" value="XM_068060815.1"/>
</dbReference>
<reference evidence="8 9" key="1">
    <citation type="journal article" date="2017" name="Int. J. Parasitol.">
        <title>The genome of the protozoan parasite Cystoisospora suis and a reverse vaccinology approach to identify vaccine candidates.</title>
        <authorList>
            <person name="Palmieri N."/>
            <person name="Shrestha A."/>
            <person name="Ruttkowski B."/>
            <person name="Beck T."/>
            <person name="Vogl C."/>
            <person name="Tomley F."/>
            <person name="Blake D.P."/>
            <person name="Joachim A."/>
        </authorList>
    </citation>
    <scope>NUCLEOTIDE SEQUENCE [LARGE SCALE GENOMIC DNA]</scope>
    <source>
        <strain evidence="8 9">Wien I</strain>
    </source>
</reference>
<evidence type="ECO:0000313" key="8">
    <source>
        <dbReference type="EMBL" id="PHJ25552.1"/>
    </source>
</evidence>
<proteinExistence type="predicted"/>
<keyword evidence="9" id="KW-1185">Reference proteome</keyword>
<feature type="transmembrane region" description="Helical" evidence="7">
    <location>
        <begin position="463"/>
        <end position="486"/>
    </location>
</feature>
<comment type="caution">
    <text evidence="8">The sequence shown here is derived from an EMBL/GenBank/DDBJ whole genome shotgun (WGS) entry which is preliminary data.</text>
</comment>
<feature type="compositionally biased region" description="Low complexity" evidence="6">
    <location>
        <begin position="153"/>
        <end position="169"/>
    </location>
</feature>
<dbReference type="SUPFAM" id="SSF81340">
    <property type="entry name" value="Clc chloride channel"/>
    <property type="match status" value="1"/>
</dbReference>
<evidence type="ECO:0000256" key="7">
    <source>
        <dbReference type="SAM" id="Phobius"/>
    </source>
</evidence>
<dbReference type="GO" id="GO:0016020">
    <property type="term" value="C:membrane"/>
    <property type="evidence" value="ECO:0007669"/>
    <property type="project" value="UniProtKB-SubCell"/>
</dbReference>
<evidence type="ECO:0000256" key="6">
    <source>
        <dbReference type="SAM" id="MobiDB-lite"/>
    </source>
</evidence>
<feature type="compositionally biased region" description="Basic and acidic residues" evidence="6">
    <location>
        <begin position="294"/>
        <end position="308"/>
    </location>
</feature>
<evidence type="ECO:0000256" key="1">
    <source>
        <dbReference type="ARBA" id="ARBA00004141"/>
    </source>
</evidence>
<feature type="compositionally biased region" description="Polar residues" evidence="6">
    <location>
        <begin position="143"/>
        <end position="152"/>
    </location>
</feature>
<feature type="transmembrane region" description="Helical" evidence="7">
    <location>
        <begin position="507"/>
        <end position="531"/>
    </location>
</feature>
<dbReference type="Gene3D" id="1.10.3080.10">
    <property type="entry name" value="Clc chloride channel"/>
    <property type="match status" value="1"/>
</dbReference>
<protein>
    <submittedName>
        <fullName evidence="8">Chloride chloride channel family protein</fullName>
    </submittedName>
</protein>
<dbReference type="Pfam" id="PF00654">
    <property type="entry name" value="Voltage_CLC"/>
    <property type="match status" value="1"/>
</dbReference>
<feature type="transmembrane region" description="Helical" evidence="7">
    <location>
        <begin position="688"/>
        <end position="708"/>
    </location>
</feature>
<keyword evidence="3" id="KW-0677">Repeat</keyword>
<feature type="transmembrane region" description="Helical" evidence="7">
    <location>
        <begin position="537"/>
        <end position="559"/>
    </location>
</feature>
<name>A0A2C6LFK6_9APIC</name>
<feature type="transmembrane region" description="Helical" evidence="7">
    <location>
        <begin position="423"/>
        <end position="443"/>
    </location>
</feature>
<evidence type="ECO:0000256" key="2">
    <source>
        <dbReference type="ARBA" id="ARBA00022692"/>
    </source>
</evidence>
<feature type="region of interest" description="Disordered" evidence="6">
    <location>
        <begin position="276"/>
        <end position="376"/>
    </location>
</feature>
<evidence type="ECO:0000256" key="5">
    <source>
        <dbReference type="ARBA" id="ARBA00023136"/>
    </source>
</evidence>
<evidence type="ECO:0000256" key="3">
    <source>
        <dbReference type="ARBA" id="ARBA00022737"/>
    </source>
</evidence>
<dbReference type="OrthoDB" id="44789at2759"/>
<dbReference type="EMBL" id="MIGC01000220">
    <property type="protein sequence ID" value="PHJ25552.1"/>
    <property type="molecule type" value="Genomic_DNA"/>
</dbReference>
<keyword evidence="2 7" id="KW-0812">Transmembrane</keyword>
<dbReference type="PANTHER" id="PTHR45720">
    <property type="entry name" value="CHLORIDE CHANNEL PROTEIN 2"/>
    <property type="match status" value="1"/>
</dbReference>
<gene>
    <name evidence="8" type="ORF">CSUI_000581</name>
</gene>
<feature type="compositionally biased region" description="Basic residues" evidence="6">
    <location>
        <begin position="105"/>
        <end position="117"/>
    </location>
</feature>
<organism evidence="8 9">
    <name type="scientific">Cystoisospora suis</name>
    <dbReference type="NCBI Taxonomy" id="483139"/>
    <lineage>
        <taxon>Eukaryota</taxon>
        <taxon>Sar</taxon>
        <taxon>Alveolata</taxon>
        <taxon>Apicomplexa</taxon>
        <taxon>Conoidasida</taxon>
        <taxon>Coccidia</taxon>
        <taxon>Eucoccidiorida</taxon>
        <taxon>Eimeriorina</taxon>
        <taxon>Sarcocystidae</taxon>
        <taxon>Cystoisospora</taxon>
    </lineage>
</organism>
<comment type="subcellular location">
    <subcellularLocation>
        <location evidence="1">Membrane</location>
        <topology evidence="1">Multi-pass membrane protein</topology>
    </subcellularLocation>
</comment>
<keyword evidence="5 7" id="KW-0472">Membrane</keyword>
<dbReference type="VEuPathDB" id="ToxoDB:CSUI_000581"/>
<feature type="non-terminal residue" evidence="8">
    <location>
        <position position="775"/>
    </location>
</feature>
<dbReference type="GeneID" id="94424026"/>
<feature type="transmembrane region" description="Helical" evidence="7">
    <location>
        <begin position="648"/>
        <end position="668"/>
    </location>
</feature>
<feature type="region of interest" description="Disordered" evidence="6">
    <location>
        <begin position="189"/>
        <end position="208"/>
    </location>
</feature>